<sequence length="882" mass="97873">MVSRRRSPAPHHAAVPTPEKMFEGCRRARSLWGGVKLEVAGESSPVVLHSFTQLDPDLPPLESSTQEIGEELEDGVIYSISLRKVQLHHTANKGQRWLGFENESALNLYETCKVRTIKAGTLEKLVEYLVSAFKGNDSTYVTIFLCTYRAFATTKQVLDLLLNRYGKLHVQANGDHARHAVDERTELKNTISSILGAWLDQYSEDFRKPPDFSCLKQLISYVRHNIPGSDLERRARILLAQFQQQEQSEAEAEGGSLFLASEAVGCRGCHWLVLRVSRTSGLAMWLSHHKPCLCLLPGAAAGSQSAAAEVGDVALSLVSSLTAVDHGGCTFQLVEENGVGDGKPDFLSFSPEMVAEQFTLMDAELFKKVVPYHCLGCIWSQRDKKGKEHLAPTIRATVSQFNSVANCVIATCLGDRSLKPQQRAKVVERWIEVARECRILKNFSSLRAILSALQCNAVHRLKKTWDEVLRESFRTFHELSEIFSDENNHSLSRELLIKEGTSKFATLEINPKRAQKRQQQQREMGVMQGTIPYLGTFLTDLVMLDTAMKDFLDGGLINFEKRRKEFEIIAQIKLLQSACNNYSFTQEDQFVDWFHSLERLSEAESYGLSCEIEPLSESASNTLKAKKNTGIIKRWSDRQPASTEPCASGSSHSKSFDQLKCGQYLCSGDATDSVSVTSAGSSSSDVEEINISFIPESPDCQEKKFWESTSLSSLDTSGIGSGSSSASSSSVSSTPVTASRTHKRSVSGISSYSSLSLPLYNQQVDDCCIIRVSLAVDNGNMYKSILVTSQDKTPVVIRKAMAKHNLDGDRPEDYELVQIISEERELKIPDNANVFYAMNSAANYDFVLKKRGFAKGVKIKHGSSSTLPRMKQKGLKIAKGIF</sequence>
<comment type="caution">
    <text evidence="7">The sequence shown here is derived from an EMBL/GenBank/DDBJ whole genome shotgun (WGS) entry which is preliminary data.</text>
</comment>
<evidence type="ECO:0000313" key="7">
    <source>
        <dbReference type="EMBL" id="NXX43162.1"/>
    </source>
</evidence>
<dbReference type="Gene3D" id="1.10.840.10">
    <property type="entry name" value="Ras guanine-nucleotide exchange factors catalytic domain"/>
    <property type="match status" value="1"/>
</dbReference>
<feature type="compositionally biased region" description="Low complexity" evidence="3">
    <location>
        <begin position="717"/>
        <end position="739"/>
    </location>
</feature>
<dbReference type="Proteomes" id="UP000627253">
    <property type="component" value="Unassembled WGS sequence"/>
</dbReference>
<dbReference type="CDD" id="cd00155">
    <property type="entry name" value="RasGEF"/>
    <property type="match status" value="1"/>
</dbReference>
<dbReference type="SUPFAM" id="SSF48366">
    <property type="entry name" value="Ras GEF"/>
    <property type="match status" value="1"/>
</dbReference>
<evidence type="ECO:0000259" key="4">
    <source>
        <dbReference type="PROSITE" id="PS50009"/>
    </source>
</evidence>
<dbReference type="EMBL" id="WAAF01008198">
    <property type="protein sequence ID" value="NXX43162.1"/>
    <property type="molecule type" value="Genomic_DNA"/>
</dbReference>
<dbReference type="Gene3D" id="1.20.870.10">
    <property type="entry name" value="Son of sevenless (SoS) protein Chain: S domain 1"/>
    <property type="match status" value="1"/>
</dbReference>
<reference evidence="7" key="1">
    <citation type="submission" date="2020-02" db="EMBL/GenBank/DDBJ databases">
        <title>Bird 10,000 Genomes (B10K) Project - Family phase.</title>
        <authorList>
            <person name="Zhang G."/>
        </authorList>
    </citation>
    <scope>NUCLEOTIDE SEQUENCE</scope>
    <source>
        <strain evidence="7">B10K-DU-002-37</strain>
        <tissue evidence="7">Muscle</tissue>
    </source>
</reference>
<dbReference type="Pfam" id="PF00618">
    <property type="entry name" value="RasGEF_N"/>
    <property type="match status" value="1"/>
</dbReference>
<dbReference type="InterPro" id="IPR000159">
    <property type="entry name" value="RA_dom"/>
</dbReference>
<feature type="domain" description="N-terminal Ras-GEF" evidence="6">
    <location>
        <begin position="113"/>
        <end position="243"/>
    </location>
</feature>
<dbReference type="CDD" id="cd17209">
    <property type="entry name" value="RA_RalGDS"/>
    <property type="match status" value="1"/>
</dbReference>
<dbReference type="SMART" id="SM00229">
    <property type="entry name" value="RasGEFN"/>
    <property type="match status" value="1"/>
</dbReference>
<evidence type="ECO:0000256" key="3">
    <source>
        <dbReference type="SAM" id="MobiDB-lite"/>
    </source>
</evidence>
<organism evidence="7 8">
    <name type="scientific">Tricholaema leucomelas</name>
    <name type="common">pied barbet</name>
    <dbReference type="NCBI Taxonomy" id="240729"/>
    <lineage>
        <taxon>Eukaryota</taxon>
        <taxon>Metazoa</taxon>
        <taxon>Chordata</taxon>
        <taxon>Craniata</taxon>
        <taxon>Vertebrata</taxon>
        <taxon>Euteleostomi</taxon>
        <taxon>Archelosauria</taxon>
        <taxon>Archosauria</taxon>
        <taxon>Dinosauria</taxon>
        <taxon>Saurischia</taxon>
        <taxon>Theropoda</taxon>
        <taxon>Coelurosauria</taxon>
        <taxon>Aves</taxon>
        <taxon>Neognathae</taxon>
        <taxon>Neoaves</taxon>
        <taxon>Telluraves</taxon>
        <taxon>Coraciimorphae</taxon>
        <taxon>Piciformes</taxon>
        <taxon>Lybiidae</taxon>
        <taxon>Tricholaema lacrymosa</taxon>
    </lineage>
</organism>
<dbReference type="InterPro" id="IPR036964">
    <property type="entry name" value="RASGEF_cat_dom_sf"/>
</dbReference>
<dbReference type="Pfam" id="PF00788">
    <property type="entry name" value="RA"/>
    <property type="match status" value="1"/>
</dbReference>
<dbReference type="FunFam" id="3.10.20.90:FF:000042">
    <property type="entry name" value="Ral guanine nucleotide dissociation stimulator isoform 1"/>
    <property type="match status" value="1"/>
</dbReference>
<dbReference type="InterPro" id="IPR015758">
    <property type="entry name" value="RalGDS_RA"/>
</dbReference>
<dbReference type="GO" id="GO:0005085">
    <property type="term" value="F:guanyl-nucleotide exchange factor activity"/>
    <property type="evidence" value="ECO:0007669"/>
    <property type="project" value="UniProtKB-KW"/>
</dbReference>
<protein>
    <submittedName>
        <fullName evidence="7">GNDS protein</fullName>
    </submittedName>
</protein>
<dbReference type="AlphaFoldDB" id="A0A852IMC5"/>
<dbReference type="PANTHER" id="PTHR23113:SF35">
    <property type="entry name" value="RAL GUANINE NUCLEOTIDE DISSOCIATION STIMULATOR"/>
    <property type="match status" value="1"/>
</dbReference>
<keyword evidence="1 2" id="KW-0344">Guanine-nucleotide releasing factor</keyword>
<dbReference type="SMART" id="SM00314">
    <property type="entry name" value="RA"/>
    <property type="match status" value="1"/>
</dbReference>
<dbReference type="PROSITE" id="PS00720">
    <property type="entry name" value="RASGEF"/>
    <property type="match status" value="1"/>
</dbReference>
<dbReference type="SMART" id="SM00147">
    <property type="entry name" value="RasGEF"/>
    <property type="match status" value="1"/>
</dbReference>
<dbReference type="GO" id="GO:0007265">
    <property type="term" value="P:Ras protein signal transduction"/>
    <property type="evidence" value="ECO:0007669"/>
    <property type="project" value="TreeGrafter"/>
</dbReference>
<evidence type="ECO:0000313" key="8">
    <source>
        <dbReference type="Proteomes" id="UP000627253"/>
    </source>
</evidence>
<feature type="non-terminal residue" evidence="7">
    <location>
        <position position="882"/>
    </location>
</feature>
<dbReference type="InterPro" id="IPR019804">
    <property type="entry name" value="Ras_G-nucl-exch_fac_CS"/>
</dbReference>
<dbReference type="GO" id="GO:0005886">
    <property type="term" value="C:plasma membrane"/>
    <property type="evidence" value="ECO:0007669"/>
    <property type="project" value="TreeGrafter"/>
</dbReference>
<evidence type="ECO:0000256" key="2">
    <source>
        <dbReference type="PROSITE-ProRule" id="PRU00168"/>
    </source>
</evidence>
<dbReference type="SUPFAM" id="SSF54236">
    <property type="entry name" value="Ubiquitin-like"/>
    <property type="match status" value="1"/>
</dbReference>
<dbReference type="OrthoDB" id="26687at2759"/>
<dbReference type="InterPro" id="IPR029071">
    <property type="entry name" value="Ubiquitin-like_domsf"/>
</dbReference>
<dbReference type="InterPro" id="IPR008937">
    <property type="entry name" value="Ras-like_GEF"/>
</dbReference>
<gene>
    <name evidence="7" type="primary">Ralgds</name>
    <name evidence="7" type="ORF">TRILEU_R12172</name>
</gene>
<dbReference type="InterPro" id="IPR023578">
    <property type="entry name" value="Ras_GEF_dom_sf"/>
</dbReference>
<evidence type="ECO:0000259" key="6">
    <source>
        <dbReference type="PROSITE" id="PS50212"/>
    </source>
</evidence>
<dbReference type="InterPro" id="IPR000651">
    <property type="entry name" value="Ras-like_Gua-exchang_fac_N"/>
</dbReference>
<dbReference type="CDD" id="cd06224">
    <property type="entry name" value="REM"/>
    <property type="match status" value="1"/>
</dbReference>
<dbReference type="InterPro" id="IPR001895">
    <property type="entry name" value="RASGEF_cat_dom"/>
</dbReference>
<accession>A0A852IMC5</accession>
<evidence type="ECO:0000259" key="5">
    <source>
        <dbReference type="PROSITE" id="PS50200"/>
    </source>
</evidence>
<dbReference type="PROSITE" id="PS50212">
    <property type="entry name" value="RASGEF_NTER"/>
    <property type="match status" value="1"/>
</dbReference>
<dbReference type="Gene3D" id="3.10.20.90">
    <property type="entry name" value="Phosphatidylinositol 3-kinase Catalytic Subunit, Chain A, domain 1"/>
    <property type="match status" value="1"/>
</dbReference>
<dbReference type="PANTHER" id="PTHR23113">
    <property type="entry name" value="GUANINE NUCLEOTIDE EXCHANGE FACTOR"/>
    <property type="match status" value="1"/>
</dbReference>
<keyword evidence="8" id="KW-1185">Reference proteome</keyword>
<evidence type="ECO:0000256" key="1">
    <source>
        <dbReference type="ARBA" id="ARBA00022658"/>
    </source>
</evidence>
<proteinExistence type="predicted"/>
<feature type="non-terminal residue" evidence="7">
    <location>
        <position position="1"/>
    </location>
</feature>
<feature type="domain" description="Ras-GEF" evidence="4">
    <location>
        <begin position="350"/>
        <end position="615"/>
    </location>
</feature>
<dbReference type="PROSITE" id="PS50009">
    <property type="entry name" value="RASGEF_CAT"/>
    <property type="match status" value="1"/>
</dbReference>
<dbReference type="PROSITE" id="PS50200">
    <property type="entry name" value="RA"/>
    <property type="match status" value="1"/>
</dbReference>
<dbReference type="Pfam" id="PF00617">
    <property type="entry name" value="RasGEF"/>
    <property type="match status" value="1"/>
</dbReference>
<name>A0A852IMC5_9PICI</name>
<feature type="domain" description="Ras-associating" evidence="5">
    <location>
        <begin position="766"/>
        <end position="853"/>
    </location>
</feature>
<dbReference type="FunFam" id="1.10.840.10:FF:000005">
    <property type="entry name" value="Ral guanine nucleotide dissociation stimulator isoform 1"/>
    <property type="match status" value="1"/>
</dbReference>
<feature type="region of interest" description="Disordered" evidence="3">
    <location>
        <begin position="717"/>
        <end position="740"/>
    </location>
</feature>